<protein>
    <recommendedName>
        <fullName evidence="4">DDE Tnp4 domain-containing protein</fullName>
    </recommendedName>
</protein>
<evidence type="ECO:0000256" key="3">
    <source>
        <dbReference type="SAM" id="MobiDB-lite"/>
    </source>
</evidence>
<organism evidence="5 6">
    <name type="scientific">Fraxinus pennsylvanica</name>
    <dbReference type="NCBI Taxonomy" id="56036"/>
    <lineage>
        <taxon>Eukaryota</taxon>
        <taxon>Viridiplantae</taxon>
        <taxon>Streptophyta</taxon>
        <taxon>Embryophyta</taxon>
        <taxon>Tracheophyta</taxon>
        <taxon>Spermatophyta</taxon>
        <taxon>Magnoliopsida</taxon>
        <taxon>eudicotyledons</taxon>
        <taxon>Gunneridae</taxon>
        <taxon>Pentapetalae</taxon>
        <taxon>asterids</taxon>
        <taxon>lamiids</taxon>
        <taxon>Lamiales</taxon>
        <taxon>Oleaceae</taxon>
        <taxon>Oleeae</taxon>
        <taxon>Fraxinus</taxon>
    </lineage>
</organism>
<evidence type="ECO:0000256" key="2">
    <source>
        <dbReference type="ARBA" id="ARBA00022723"/>
    </source>
</evidence>
<keyword evidence="2" id="KW-0479">Metal-binding</keyword>
<dbReference type="InterPro" id="IPR027806">
    <property type="entry name" value="HARBI1_dom"/>
</dbReference>
<dbReference type="Proteomes" id="UP000834106">
    <property type="component" value="Chromosome 18"/>
</dbReference>
<dbReference type="Pfam" id="PF13359">
    <property type="entry name" value="DDE_Tnp_4"/>
    <property type="match status" value="1"/>
</dbReference>
<proteinExistence type="predicted"/>
<sequence>MCRIGKYYLTDAEFPLVPRFLGPYYRTWYHHRDIEGHRPESKISCLRNVVEKIIGLLKKRFSYMRGSLRRGHYSSSDEVNPRHFDGPEDDTPNAHISFTSEVAWSSNRDKMADDMWAAYHPSHDVGIDFD</sequence>
<dbReference type="AlphaFoldDB" id="A0AAD2A723"/>
<name>A0AAD2A723_9LAMI</name>
<evidence type="ECO:0000313" key="6">
    <source>
        <dbReference type="Proteomes" id="UP000834106"/>
    </source>
</evidence>
<evidence type="ECO:0000313" key="5">
    <source>
        <dbReference type="EMBL" id="CAI9782134.1"/>
    </source>
</evidence>
<reference evidence="5" key="1">
    <citation type="submission" date="2023-05" db="EMBL/GenBank/DDBJ databases">
        <authorList>
            <person name="Huff M."/>
        </authorList>
    </citation>
    <scope>NUCLEOTIDE SEQUENCE</scope>
</reference>
<evidence type="ECO:0000256" key="1">
    <source>
        <dbReference type="ARBA" id="ARBA00001968"/>
    </source>
</evidence>
<feature type="domain" description="DDE Tnp4" evidence="4">
    <location>
        <begin position="5"/>
        <end position="71"/>
    </location>
</feature>
<keyword evidence="6" id="KW-1185">Reference proteome</keyword>
<feature type="region of interest" description="Disordered" evidence="3">
    <location>
        <begin position="71"/>
        <end position="92"/>
    </location>
</feature>
<dbReference type="GO" id="GO:0046872">
    <property type="term" value="F:metal ion binding"/>
    <property type="evidence" value="ECO:0007669"/>
    <property type="project" value="UniProtKB-KW"/>
</dbReference>
<evidence type="ECO:0000259" key="4">
    <source>
        <dbReference type="Pfam" id="PF13359"/>
    </source>
</evidence>
<gene>
    <name evidence="5" type="ORF">FPE_LOCUS29564</name>
</gene>
<accession>A0AAD2A723</accession>
<dbReference type="EMBL" id="OU503053">
    <property type="protein sequence ID" value="CAI9782134.1"/>
    <property type="molecule type" value="Genomic_DNA"/>
</dbReference>
<comment type="cofactor">
    <cofactor evidence="1">
        <name>a divalent metal cation</name>
        <dbReference type="ChEBI" id="CHEBI:60240"/>
    </cofactor>
</comment>